<name>A0A6N6MEP8_9HYPH</name>
<evidence type="ECO:0000313" key="2">
    <source>
        <dbReference type="Proteomes" id="UP000441523"/>
    </source>
</evidence>
<dbReference type="RefSeq" id="WP_150966694.1">
    <property type="nucleotide sequence ID" value="NZ_VZZJ01000041.1"/>
</dbReference>
<evidence type="ECO:0000313" key="1">
    <source>
        <dbReference type="EMBL" id="KAB1069255.1"/>
    </source>
</evidence>
<evidence type="ECO:0008006" key="3">
    <source>
        <dbReference type="Google" id="ProtNLM"/>
    </source>
</evidence>
<dbReference type="AlphaFoldDB" id="A0A6N6MEP8"/>
<organism evidence="1 2">
    <name type="scientific">Methylobacterium planeticum</name>
    <dbReference type="NCBI Taxonomy" id="2615211"/>
    <lineage>
        <taxon>Bacteria</taxon>
        <taxon>Pseudomonadati</taxon>
        <taxon>Pseudomonadota</taxon>
        <taxon>Alphaproteobacteria</taxon>
        <taxon>Hyphomicrobiales</taxon>
        <taxon>Methylobacteriaceae</taxon>
        <taxon>Methylobacterium</taxon>
    </lineage>
</organism>
<accession>A0A6N6MEP8</accession>
<gene>
    <name evidence="1" type="ORF">F6X51_25615</name>
</gene>
<comment type="caution">
    <text evidence="1">The sequence shown here is derived from an EMBL/GenBank/DDBJ whole genome shotgun (WGS) entry which is preliminary data.</text>
</comment>
<dbReference type="EMBL" id="VZZJ01000041">
    <property type="protein sequence ID" value="KAB1069255.1"/>
    <property type="molecule type" value="Genomic_DNA"/>
</dbReference>
<protein>
    <recommendedName>
        <fullName evidence="3">Head-tail adaptor protein</fullName>
    </recommendedName>
</protein>
<dbReference type="Proteomes" id="UP000441523">
    <property type="component" value="Unassembled WGS sequence"/>
</dbReference>
<proteinExistence type="predicted"/>
<reference evidence="1 2" key="1">
    <citation type="submission" date="2019-09" db="EMBL/GenBank/DDBJ databases">
        <title>YIM 132548 draft genome.</title>
        <authorList>
            <person name="Jiang L."/>
        </authorList>
    </citation>
    <scope>NUCLEOTIDE SEQUENCE [LARGE SCALE GENOMIC DNA]</scope>
    <source>
        <strain evidence="1 2">YIM 132548</strain>
    </source>
</reference>
<sequence>MRGFDALWAEAVSDIEAVLGERIRILPQVVTGGWRGQAGADPSRAPVVIVGRYKTQSEITELEGNREGSKFQSMTRMSAATQIIRLSAAQIAILGYAPKAGDKAVLIDRPDQPTFTISSTGGQESGEMKLELVAGG</sequence>
<keyword evidence="2" id="KW-1185">Reference proteome</keyword>